<organism evidence="1">
    <name type="scientific">Arundo donax</name>
    <name type="common">Giant reed</name>
    <name type="synonym">Donax arundinaceus</name>
    <dbReference type="NCBI Taxonomy" id="35708"/>
    <lineage>
        <taxon>Eukaryota</taxon>
        <taxon>Viridiplantae</taxon>
        <taxon>Streptophyta</taxon>
        <taxon>Embryophyta</taxon>
        <taxon>Tracheophyta</taxon>
        <taxon>Spermatophyta</taxon>
        <taxon>Magnoliopsida</taxon>
        <taxon>Liliopsida</taxon>
        <taxon>Poales</taxon>
        <taxon>Poaceae</taxon>
        <taxon>PACMAD clade</taxon>
        <taxon>Arundinoideae</taxon>
        <taxon>Arundineae</taxon>
        <taxon>Arundo</taxon>
    </lineage>
</organism>
<protein>
    <submittedName>
        <fullName evidence="1">Uncharacterized protein</fullName>
    </submittedName>
</protein>
<sequence>MPPVQACELFCFLDCPKDYSCSMIGNFLDMKLISALSLFPTIYCICNSF</sequence>
<accession>A0A0A9HRK1</accession>
<reference evidence="1" key="1">
    <citation type="submission" date="2014-09" db="EMBL/GenBank/DDBJ databases">
        <authorList>
            <person name="Magalhaes I.L.F."/>
            <person name="Oliveira U."/>
            <person name="Santos F.R."/>
            <person name="Vidigal T.H.D.A."/>
            <person name="Brescovit A.D."/>
            <person name="Santos A.J."/>
        </authorList>
    </citation>
    <scope>NUCLEOTIDE SEQUENCE</scope>
    <source>
        <tissue evidence="1">Shoot tissue taken approximately 20 cm above the soil surface</tissue>
    </source>
</reference>
<evidence type="ECO:0000313" key="1">
    <source>
        <dbReference type="EMBL" id="JAE38459.1"/>
    </source>
</evidence>
<dbReference type="AlphaFoldDB" id="A0A0A9HRK1"/>
<name>A0A0A9HRK1_ARUDO</name>
<dbReference type="EMBL" id="GBRH01159437">
    <property type="protein sequence ID" value="JAE38459.1"/>
    <property type="molecule type" value="Transcribed_RNA"/>
</dbReference>
<proteinExistence type="predicted"/>
<reference evidence="1" key="2">
    <citation type="journal article" date="2015" name="Data Brief">
        <title>Shoot transcriptome of the giant reed, Arundo donax.</title>
        <authorList>
            <person name="Barrero R.A."/>
            <person name="Guerrero F.D."/>
            <person name="Moolhuijzen P."/>
            <person name="Goolsby J.A."/>
            <person name="Tidwell J."/>
            <person name="Bellgard S.E."/>
            <person name="Bellgard M.I."/>
        </authorList>
    </citation>
    <scope>NUCLEOTIDE SEQUENCE</scope>
    <source>
        <tissue evidence="1">Shoot tissue taken approximately 20 cm above the soil surface</tissue>
    </source>
</reference>